<organism evidence="2 3">
    <name type="scientific">Parapontixanthobacter aurantiacus</name>
    <dbReference type="NCBI Taxonomy" id="1463599"/>
    <lineage>
        <taxon>Bacteria</taxon>
        <taxon>Pseudomonadati</taxon>
        <taxon>Pseudomonadota</taxon>
        <taxon>Alphaproteobacteria</taxon>
        <taxon>Sphingomonadales</taxon>
        <taxon>Erythrobacteraceae</taxon>
        <taxon>Parapontixanthobacter</taxon>
    </lineage>
</organism>
<evidence type="ECO:0000313" key="2">
    <source>
        <dbReference type="EMBL" id="MXO86108.1"/>
    </source>
</evidence>
<dbReference type="Proteomes" id="UP000433104">
    <property type="component" value="Unassembled WGS sequence"/>
</dbReference>
<feature type="chain" id="PRO_5032922229" evidence="1">
    <location>
        <begin position="33"/>
        <end position="254"/>
    </location>
</feature>
<protein>
    <submittedName>
        <fullName evidence="2">Uncharacterized protein</fullName>
    </submittedName>
</protein>
<evidence type="ECO:0000256" key="1">
    <source>
        <dbReference type="SAM" id="SignalP"/>
    </source>
</evidence>
<evidence type="ECO:0000313" key="3">
    <source>
        <dbReference type="Proteomes" id="UP000433104"/>
    </source>
</evidence>
<dbReference type="OrthoDB" id="8479273at2"/>
<keyword evidence="3" id="KW-1185">Reference proteome</keyword>
<comment type="caution">
    <text evidence="2">The sequence shown here is derived from an EMBL/GenBank/DDBJ whole genome shotgun (WGS) entry which is preliminary data.</text>
</comment>
<dbReference type="EMBL" id="WTYW01000002">
    <property type="protein sequence ID" value="MXO86108.1"/>
    <property type="molecule type" value="Genomic_DNA"/>
</dbReference>
<sequence>MSTGRTSERKNRLLPALLAASCVLAVPATGLALDNDDGPVRGTMVDARFAPFTPANIDPAFAREVAASIGAKGLRFTPADSPVSRTSREVTVAVRVDPVTARAISVRRAIADTASESASGRSLAIAPTGYNLGISRGYQSFAKPAQPAVPSVGRRDTPLADLDDFALERRNTDKPSRFRPTIVLDTERGTMSRSATPLDPETEQRMDISGSYSVTRNLDVTAGVRYSQERDRIAPLTDEVQDSQAVYVGTQFRF</sequence>
<accession>A0A844ZEA2</accession>
<proteinExistence type="predicted"/>
<reference evidence="2 3" key="1">
    <citation type="submission" date="2019-12" db="EMBL/GenBank/DDBJ databases">
        <title>Genomic-based taxomic classification of the family Erythrobacteraceae.</title>
        <authorList>
            <person name="Xu L."/>
        </authorList>
    </citation>
    <scope>NUCLEOTIDE SEQUENCE [LARGE SCALE GENOMIC DNA]</scope>
    <source>
        <strain evidence="2 3">MCCC 1A09962</strain>
    </source>
</reference>
<feature type="signal peptide" evidence="1">
    <location>
        <begin position="1"/>
        <end position="32"/>
    </location>
</feature>
<gene>
    <name evidence="2" type="ORF">GRI38_08715</name>
</gene>
<dbReference type="AlphaFoldDB" id="A0A844ZEA2"/>
<name>A0A844ZEA2_9SPHN</name>
<keyword evidence="1" id="KW-0732">Signal</keyword>